<reference evidence="2" key="1">
    <citation type="journal article" date="2019" name="Int. J. Syst. Evol. Microbiol.">
        <title>The Global Catalogue of Microorganisms (GCM) 10K type strain sequencing project: providing services to taxonomists for standard genome sequencing and annotation.</title>
        <authorList>
            <consortium name="The Broad Institute Genomics Platform"/>
            <consortium name="The Broad Institute Genome Sequencing Center for Infectious Disease"/>
            <person name="Wu L."/>
            <person name="Ma J."/>
        </authorList>
    </citation>
    <scope>NUCLEOTIDE SEQUENCE [LARGE SCALE GENOMIC DNA]</scope>
    <source>
        <strain evidence="2">KCTC 42107</strain>
    </source>
</reference>
<comment type="caution">
    <text evidence="1">The sequence shown here is derived from an EMBL/GenBank/DDBJ whole genome shotgun (WGS) entry which is preliminary data.</text>
</comment>
<dbReference type="PANTHER" id="PTHR33639:SF2">
    <property type="entry name" value="DUF393 DOMAIN-CONTAINING PROTEIN"/>
    <property type="match status" value="1"/>
</dbReference>
<organism evidence="1 2">
    <name type="scientific">Flavobacterium suzhouense</name>
    <dbReference type="NCBI Taxonomy" id="1529638"/>
    <lineage>
        <taxon>Bacteria</taxon>
        <taxon>Pseudomonadati</taxon>
        <taxon>Bacteroidota</taxon>
        <taxon>Flavobacteriia</taxon>
        <taxon>Flavobacteriales</taxon>
        <taxon>Flavobacteriaceae</taxon>
        <taxon>Flavobacterium</taxon>
    </lineage>
</organism>
<dbReference type="EMBL" id="JBHUMD010000026">
    <property type="protein sequence ID" value="MFD2602818.1"/>
    <property type="molecule type" value="Genomic_DNA"/>
</dbReference>
<dbReference type="RefSeq" id="WP_379821261.1">
    <property type="nucleotide sequence ID" value="NZ_JBHUMD010000026.1"/>
</dbReference>
<proteinExistence type="predicted"/>
<protein>
    <submittedName>
        <fullName evidence="1">Thiol-disulfide oxidoreductase DCC family protein</fullName>
    </submittedName>
</protein>
<sequence length="137" mass="16107">MNNLPENKKIILFDGICNLCDNTVQFIIKHDKEDIFRFVALQSDLGKEIINHIGLDISKTDSIVLYEPGHAYYYKSQAAFEISKELSGIYQFLRVFSILPKWLTDKVYDYIARNRYKWYGKKDECMLPTPQLKAKFL</sequence>
<gene>
    <name evidence="1" type="ORF">ACFSR3_12175</name>
</gene>
<evidence type="ECO:0000313" key="1">
    <source>
        <dbReference type="EMBL" id="MFD2602818.1"/>
    </source>
</evidence>
<dbReference type="InterPro" id="IPR007263">
    <property type="entry name" value="DCC1-like"/>
</dbReference>
<dbReference type="Proteomes" id="UP001597480">
    <property type="component" value="Unassembled WGS sequence"/>
</dbReference>
<name>A0ABW5NW64_9FLAO</name>
<evidence type="ECO:0000313" key="2">
    <source>
        <dbReference type="Proteomes" id="UP001597480"/>
    </source>
</evidence>
<accession>A0ABW5NW64</accession>
<dbReference type="InterPro" id="IPR052927">
    <property type="entry name" value="DCC_oxidoreductase"/>
</dbReference>
<dbReference type="PANTHER" id="PTHR33639">
    <property type="entry name" value="THIOL-DISULFIDE OXIDOREDUCTASE DCC"/>
    <property type="match status" value="1"/>
</dbReference>
<dbReference type="Pfam" id="PF04134">
    <property type="entry name" value="DCC1-like"/>
    <property type="match status" value="1"/>
</dbReference>
<keyword evidence="2" id="KW-1185">Reference proteome</keyword>